<organism evidence="6 7">
    <name type="scientific">Candidatus Desulfatibia vada</name>
    <dbReference type="NCBI Taxonomy" id="2841696"/>
    <lineage>
        <taxon>Bacteria</taxon>
        <taxon>Pseudomonadati</taxon>
        <taxon>Thermodesulfobacteriota</taxon>
        <taxon>Desulfobacteria</taxon>
        <taxon>Desulfobacterales</taxon>
        <taxon>Desulfobacterales incertae sedis</taxon>
        <taxon>Candidatus Desulfatibia</taxon>
    </lineage>
</organism>
<reference evidence="6 7" key="1">
    <citation type="submission" date="2020-08" db="EMBL/GenBank/DDBJ databases">
        <title>Bridging the membrane lipid divide: bacteria of the FCB group superphylum have the potential to synthesize archaeal ether lipids.</title>
        <authorList>
            <person name="Villanueva L."/>
            <person name="Von Meijenfeldt F.A.B."/>
            <person name="Westbye A.B."/>
            <person name="Yadav S."/>
            <person name="Hopmans E.C."/>
            <person name="Dutilh B.E."/>
            <person name="Sinninghe Damste J.S."/>
        </authorList>
    </citation>
    <scope>NUCLEOTIDE SEQUENCE [LARGE SCALE GENOMIC DNA]</scope>
    <source>
        <strain evidence="6">NIOZ-UU17</strain>
    </source>
</reference>
<protein>
    <recommendedName>
        <fullName evidence="4 5">Large ribosomal subunit protein bL28</fullName>
    </recommendedName>
</protein>
<evidence type="ECO:0000256" key="3">
    <source>
        <dbReference type="ARBA" id="ARBA00023274"/>
    </source>
</evidence>
<dbReference type="SUPFAM" id="SSF143800">
    <property type="entry name" value="L28p-like"/>
    <property type="match status" value="1"/>
</dbReference>
<dbReference type="InterPro" id="IPR050096">
    <property type="entry name" value="Bacterial_rp_bL28"/>
</dbReference>
<dbReference type="GO" id="GO:0005840">
    <property type="term" value="C:ribosome"/>
    <property type="evidence" value="ECO:0007669"/>
    <property type="project" value="UniProtKB-KW"/>
</dbReference>
<dbReference type="GO" id="GO:1990904">
    <property type="term" value="C:ribonucleoprotein complex"/>
    <property type="evidence" value="ECO:0007669"/>
    <property type="project" value="UniProtKB-KW"/>
</dbReference>
<name>A0A8J6TWT4_9BACT</name>
<dbReference type="InterPro" id="IPR037147">
    <property type="entry name" value="Ribosomal_bL28_sf"/>
</dbReference>
<evidence type="ECO:0000256" key="4">
    <source>
        <dbReference type="ARBA" id="ARBA00035174"/>
    </source>
</evidence>
<dbReference type="AlphaFoldDB" id="A0A8J6TWT4"/>
<keyword evidence="3 5" id="KW-0687">Ribonucleoprotein</keyword>
<dbReference type="GO" id="GO:0006412">
    <property type="term" value="P:translation"/>
    <property type="evidence" value="ECO:0007669"/>
    <property type="project" value="UniProtKB-UniRule"/>
</dbReference>
<gene>
    <name evidence="5" type="primary">rpmB</name>
    <name evidence="6" type="ORF">H8D96_21445</name>
</gene>
<evidence type="ECO:0000256" key="5">
    <source>
        <dbReference type="HAMAP-Rule" id="MF_00373"/>
    </source>
</evidence>
<evidence type="ECO:0000313" key="6">
    <source>
        <dbReference type="EMBL" id="MBC8434482.1"/>
    </source>
</evidence>
<comment type="similarity">
    <text evidence="1 5">Belongs to the bacterial ribosomal protein bL28 family.</text>
</comment>
<keyword evidence="2 5" id="KW-0689">Ribosomal protein</keyword>
<evidence type="ECO:0000313" key="7">
    <source>
        <dbReference type="Proteomes" id="UP000605201"/>
    </source>
</evidence>
<dbReference type="NCBIfam" id="TIGR00009">
    <property type="entry name" value="L28"/>
    <property type="match status" value="1"/>
</dbReference>
<evidence type="ECO:0000256" key="2">
    <source>
        <dbReference type="ARBA" id="ARBA00022980"/>
    </source>
</evidence>
<dbReference type="Proteomes" id="UP000605201">
    <property type="component" value="Unassembled WGS sequence"/>
</dbReference>
<dbReference type="Pfam" id="PF00830">
    <property type="entry name" value="Ribosomal_L28"/>
    <property type="match status" value="1"/>
</dbReference>
<dbReference type="HAMAP" id="MF_00373">
    <property type="entry name" value="Ribosomal_bL28"/>
    <property type="match status" value="1"/>
</dbReference>
<dbReference type="PANTHER" id="PTHR39080:SF1">
    <property type="entry name" value="LARGE RIBOSOMAL SUBUNIT PROTEIN BL28A"/>
    <property type="match status" value="1"/>
</dbReference>
<dbReference type="EMBL" id="JACNIG010000447">
    <property type="protein sequence ID" value="MBC8434482.1"/>
    <property type="molecule type" value="Genomic_DNA"/>
</dbReference>
<dbReference type="InterPro" id="IPR026569">
    <property type="entry name" value="Ribosomal_bL28"/>
</dbReference>
<evidence type="ECO:0000256" key="1">
    <source>
        <dbReference type="ARBA" id="ARBA00008760"/>
    </source>
</evidence>
<sequence length="63" mass="7075">MSKMCDICGKKPMSGHNVSHAHNLNKRRFNPNLQRVRAVQNGRVKRMKVCTSCIKSGHVVKAS</sequence>
<dbReference type="GO" id="GO:0003735">
    <property type="term" value="F:structural constituent of ribosome"/>
    <property type="evidence" value="ECO:0007669"/>
    <property type="project" value="InterPro"/>
</dbReference>
<dbReference type="InterPro" id="IPR001383">
    <property type="entry name" value="Ribosomal_bL28_bact-type"/>
</dbReference>
<proteinExistence type="inferred from homology"/>
<comment type="caution">
    <text evidence="6">The sequence shown here is derived from an EMBL/GenBank/DDBJ whole genome shotgun (WGS) entry which is preliminary data.</text>
</comment>
<dbReference type="PANTHER" id="PTHR39080">
    <property type="entry name" value="50S RIBOSOMAL PROTEIN L28"/>
    <property type="match status" value="1"/>
</dbReference>
<accession>A0A8J6TWT4</accession>
<dbReference type="InterPro" id="IPR034704">
    <property type="entry name" value="Ribosomal_bL28/bL31-like_sf"/>
</dbReference>
<dbReference type="Gene3D" id="2.30.170.40">
    <property type="entry name" value="Ribosomal protein L28/L24"/>
    <property type="match status" value="1"/>
</dbReference>